<dbReference type="EMBL" id="JANTQA010000012">
    <property type="protein sequence ID" value="KAJ3450071.1"/>
    <property type="molecule type" value="Genomic_DNA"/>
</dbReference>
<evidence type="ECO:0000256" key="2">
    <source>
        <dbReference type="ARBA" id="ARBA00006734"/>
    </source>
</evidence>
<dbReference type="PANTHER" id="PTHR11129">
    <property type="entry name" value="PROTEIN FARNESYLTRANSFERASE ALPHA SUBUNIT/RAB GERANYLGERANYL TRANSFERASE ALPHA SUBUNIT"/>
    <property type="match status" value="1"/>
</dbReference>
<feature type="region of interest" description="Disordered" evidence="14">
    <location>
        <begin position="1"/>
        <end position="58"/>
    </location>
</feature>
<evidence type="ECO:0000256" key="10">
    <source>
        <dbReference type="ARBA" id="ARBA00041392"/>
    </source>
</evidence>
<name>A0AAV8AAT4_9EUKA</name>
<comment type="caution">
    <text evidence="15">The sequence shown here is derived from an EMBL/GenBank/DDBJ whole genome shotgun (WGS) entry which is preliminary data.</text>
</comment>
<comment type="similarity">
    <text evidence="2">Belongs to the protein prenyltransferase subunit alpha family.</text>
</comment>
<evidence type="ECO:0000256" key="13">
    <source>
        <dbReference type="ARBA" id="ARBA00043219"/>
    </source>
</evidence>
<reference evidence="15" key="1">
    <citation type="submission" date="2022-08" db="EMBL/GenBank/DDBJ databases">
        <title>Novel sulphate-reducing endosymbionts in the free-living metamonad Anaeramoeba.</title>
        <authorList>
            <person name="Jerlstrom-Hultqvist J."/>
            <person name="Cepicka I."/>
            <person name="Gallot-Lavallee L."/>
            <person name="Salas-Leiva D."/>
            <person name="Curtis B.A."/>
            <person name="Zahonova K."/>
            <person name="Pipaliya S."/>
            <person name="Dacks J."/>
            <person name="Roger A.J."/>
        </authorList>
    </citation>
    <scope>NUCLEOTIDE SEQUENCE</scope>
    <source>
        <strain evidence="15">Busselton2</strain>
    </source>
</reference>
<dbReference type="EC" id="2.5.1.59" evidence="3"/>
<dbReference type="AlphaFoldDB" id="A0AAV8AAT4"/>
<feature type="compositionally biased region" description="Polar residues" evidence="14">
    <location>
        <begin position="1"/>
        <end position="15"/>
    </location>
</feature>
<dbReference type="Proteomes" id="UP001146793">
    <property type="component" value="Unassembled WGS sequence"/>
</dbReference>
<evidence type="ECO:0000256" key="7">
    <source>
        <dbReference type="ARBA" id="ARBA00022737"/>
    </source>
</evidence>
<dbReference type="GO" id="GO:0004660">
    <property type="term" value="F:protein farnesyltransferase activity"/>
    <property type="evidence" value="ECO:0007669"/>
    <property type="project" value="UniProtKB-EC"/>
</dbReference>
<dbReference type="Gene3D" id="1.25.40.120">
    <property type="entry name" value="Protein prenylyltransferase"/>
    <property type="match status" value="1"/>
</dbReference>
<proteinExistence type="inferred from homology"/>
<sequence>MSNSTNQNNGELLSQNKKEEKMKQDQNTIQNVKKKEVEEEEEEENKIEELSSDSDDDWLSFSKRPEWKGVKPIPQNNNEPMICPIDYSREFKEIMGYFRFVLANNEISERAFDLTLEVISHVPGHYSAWWYRRILLEKLNKNLLKELNFLKEYVFEVQKNYQLWQHRKCVVDKLDDGQYEKEFCEIALFKDAKNIHAWSYRIWAIQHFNLWEGELQYAEKMLKKDSRNNSAWTYRQFIITKAGEIEENLELAIQECNFTMEKLERAINNEAAWVYLRHWVIKINIEKCKEIEKKVIDLNNKKHHCFYPYEFLIFIYENILKEENYLQKALQFAELLKKKDPIRKKFWSYKIFYLKKNLEN</sequence>
<evidence type="ECO:0000256" key="8">
    <source>
        <dbReference type="ARBA" id="ARBA00022842"/>
    </source>
</evidence>
<organism evidence="15 16">
    <name type="scientific">Anaeramoeba flamelloides</name>
    <dbReference type="NCBI Taxonomy" id="1746091"/>
    <lineage>
        <taxon>Eukaryota</taxon>
        <taxon>Metamonada</taxon>
        <taxon>Anaeramoebidae</taxon>
        <taxon>Anaeramoeba</taxon>
    </lineage>
</organism>
<evidence type="ECO:0000256" key="4">
    <source>
        <dbReference type="ARBA" id="ARBA00012702"/>
    </source>
</evidence>
<evidence type="ECO:0000256" key="6">
    <source>
        <dbReference type="ARBA" id="ARBA00022679"/>
    </source>
</evidence>
<evidence type="ECO:0000256" key="11">
    <source>
        <dbReference type="ARBA" id="ARBA00042436"/>
    </source>
</evidence>
<dbReference type="PROSITE" id="PS51147">
    <property type="entry name" value="PFTA"/>
    <property type="match status" value="3"/>
</dbReference>
<feature type="compositionally biased region" description="Acidic residues" evidence="14">
    <location>
        <begin position="38"/>
        <end position="58"/>
    </location>
</feature>
<evidence type="ECO:0000313" key="15">
    <source>
        <dbReference type="EMBL" id="KAJ3450071.1"/>
    </source>
</evidence>
<keyword evidence="6" id="KW-0808">Transferase</keyword>
<dbReference type="GO" id="GO:0005965">
    <property type="term" value="C:protein farnesyltransferase complex"/>
    <property type="evidence" value="ECO:0007669"/>
    <property type="project" value="TreeGrafter"/>
</dbReference>
<evidence type="ECO:0000256" key="5">
    <source>
        <dbReference type="ARBA" id="ARBA00022602"/>
    </source>
</evidence>
<dbReference type="PANTHER" id="PTHR11129:SF1">
    <property type="entry name" value="PROTEIN FARNESYLTRANSFERASE_GERANYLGERANYLTRANSFERASE TYPE-1 SUBUNIT ALPHA"/>
    <property type="match status" value="1"/>
</dbReference>
<evidence type="ECO:0000313" key="16">
    <source>
        <dbReference type="Proteomes" id="UP001146793"/>
    </source>
</evidence>
<comment type="cofactor">
    <cofactor evidence="1">
        <name>Mg(2+)</name>
        <dbReference type="ChEBI" id="CHEBI:18420"/>
    </cofactor>
</comment>
<dbReference type="GO" id="GO:0005953">
    <property type="term" value="C:CAAX-protein geranylgeranyltransferase complex"/>
    <property type="evidence" value="ECO:0007669"/>
    <property type="project" value="TreeGrafter"/>
</dbReference>
<dbReference type="GO" id="GO:0004662">
    <property type="term" value="F:CAAX-protein geranylgeranyltransferase activity"/>
    <property type="evidence" value="ECO:0007669"/>
    <property type="project" value="UniProtKB-EC"/>
</dbReference>
<evidence type="ECO:0000256" key="9">
    <source>
        <dbReference type="ARBA" id="ARBA00040965"/>
    </source>
</evidence>
<evidence type="ECO:0000256" key="14">
    <source>
        <dbReference type="SAM" id="MobiDB-lite"/>
    </source>
</evidence>
<keyword evidence="5" id="KW-0637">Prenyltransferase</keyword>
<protein>
    <recommendedName>
        <fullName evidence="9">Protein farnesyltransferase/geranylgeranyltransferase type-1 subunit alpha</fullName>
        <ecNumber evidence="4">2.5.1.58</ecNumber>
        <ecNumber evidence="3">2.5.1.59</ecNumber>
    </recommendedName>
    <alternativeName>
        <fullName evidence="12">CAAX farnesyltransferase subunit alpha</fullName>
    </alternativeName>
    <alternativeName>
        <fullName evidence="11">FTase-alpha</fullName>
    </alternativeName>
    <alternativeName>
        <fullName evidence="10">Ras proteins prenyltransferase subunit alpha</fullName>
    </alternativeName>
    <alternativeName>
        <fullName evidence="13">Type I protein geranyl-geranyltransferase subunit alpha</fullName>
    </alternativeName>
</protein>
<dbReference type="SUPFAM" id="SSF48439">
    <property type="entry name" value="Protein prenylyltransferase"/>
    <property type="match status" value="1"/>
</dbReference>
<gene>
    <name evidence="15" type="ORF">M0812_06236</name>
</gene>
<dbReference type="EC" id="2.5.1.58" evidence="4"/>
<evidence type="ECO:0000256" key="12">
    <source>
        <dbReference type="ARBA" id="ARBA00043086"/>
    </source>
</evidence>
<keyword evidence="7" id="KW-0677">Repeat</keyword>
<evidence type="ECO:0000256" key="1">
    <source>
        <dbReference type="ARBA" id="ARBA00001946"/>
    </source>
</evidence>
<accession>A0AAV8AAT4</accession>
<evidence type="ECO:0000256" key="3">
    <source>
        <dbReference type="ARBA" id="ARBA00012700"/>
    </source>
</evidence>
<dbReference type="Pfam" id="PF01239">
    <property type="entry name" value="PPTA"/>
    <property type="match status" value="4"/>
</dbReference>
<keyword evidence="8" id="KW-0460">Magnesium</keyword>
<dbReference type="InterPro" id="IPR002088">
    <property type="entry name" value="Prenyl_trans_a"/>
</dbReference>